<reference evidence="1" key="2">
    <citation type="journal article" date="2015" name="Fish Shellfish Immunol.">
        <title>Early steps in the European eel (Anguilla anguilla)-Vibrio vulnificus interaction in the gills: Role of the RtxA13 toxin.</title>
        <authorList>
            <person name="Callol A."/>
            <person name="Pajuelo D."/>
            <person name="Ebbesson L."/>
            <person name="Teles M."/>
            <person name="MacKenzie S."/>
            <person name="Amaro C."/>
        </authorList>
    </citation>
    <scope>NUCLEOTIDE SEQUENCE</scope>
</reference>
<protein>
    <submittedName>
        <fullName evidence="1">Uncharacterized protein</fullName>
    </submittedName>
</protein>
<proteinExistence type="predicted"/>
<dbReference type="AlphaFoldDB" id="A0A0E9WKE0"/>
<reference evidence="1" key="1">
    <citation type="submission" date="2014-11" db="EMBL/GenBank/DDBJ databases">
        <authorList>
            <person name="Amaro Gonzalez C."/>
        </authorList>
    </citation>
    <scope>NUCLEOTIDE SEQUENCE</scope>
</reference>
<sequence length="76" mass="8278">MFCVLIPFHQSQRSLDMSPTCGKFQTVVTLVVACGYTFREMETCICRGTQRSCDITSGAVLRGPVTTLVPASISET</sequence>
<evidence type="ECO:0000313" key="1">
    <source>
        <dbReference type="EMBL" id="JAH89953.1"/>
    </source>
</evidence>
<dbReference type="EMBL" id="GBXM01018624">
    <property type="protein sequence ID" value="JAH89953.1"/>
    <property type="molecule type" value="Transcribed_RNA"/>
</dbReference>
<accession>A0A0E9WKE0</accession>
<name>A0A0E9WKE0_ANGAN</name>
<organism evidence="1">
    <name type="scientific">Anguilla anguilla</name>
    <name type="common">European freshwater eel</name>
    <name type="synonym">Muraena anguilla</name>
    <dbReference type="NCBI Taxonomy" id="7936"/>
    <lineage>
        <taxon>Eukaryota</taxon>
        <taxon>Metazoa</taxon>
        <taxon>Chordata</taxon>
        <taxon>Craniata</taxon>
        <taxon>Vertebrata</taxon>
        <taxon>Euteleostomi</taxon>
        <taxon>Actinopterygii</taxon>
        <taxon>Neopterygii</taxon>
        <taxon>Teleostei</taxon>
        <taxon>Anguilliformes</taxon>
        <taxon>Anguillidae</taxon>
        <taxon>Anguilla</taxon>
    </lineage>
</organism>